<evidence type="ECO:0000256" key="4">
    <source>
        <dbReference type="ARBA" id="ARBA00022989"/>
    </source>
</evidence>
<dbReference type="PANTHER" id="PTHR43701:SF2">
    <property type="entry name" value="MEMBRANE TRANSPORTER PROTEIN YJNA-RELATED"/>
    <property type="match status" value="1"/>
</dbReference>
<evidence type="ECO:0000256" key="5">
    <source>
        <dbReference type="ARBA" id="ARBA00023136"/>
    </source>
</evidence>
<feature type="transmembrane region" description="Helical" evidence="6">
    <location>
        <begin position="69"/>
        <end position="88"/>
    </location>
</feature>
<feature type="transmembrane region" description="Helical" evidence="6">
    <location>
        <begin position="232"/>
        <end position="251"/>
    </location>
</feature>
<keyword evidence="6" id="KW-1003">Cell membrane</keyword>
<dbReference type="AlphaFoldDB" id="A0A6I2UIC1"/>
<keyword evidence="8" id="KW-1185">Reference proteome</keyword>
<name>A0A6I2UIC1_9FIRM</name>
<dbReference type="RefSeq" id="WP_154407631.1">
    <property type="nucleotide sequence ID" value="NZ_JAQXJM010000157.1"/>
</dbReference>
<gene>
    <name evidence="7" type="ORF">FYJ84_10755</name>
</gene>
<dbReference type="InterPro" id="IPR002781">
    <property type="entry name" value="TM_pro_TauE-like"/>
</dbReference>
<dbReference type="GeneID" id="96779407"/>
<evidence type="ECO:0000256" key="3">
    <source>
        <dbReference type="ARBA" id="ARBA00022692"/>
    </source>
</evidence>
<evidence type="ECO:0000313" key="8">
    <source>
        <dbReference type="Proteomes" id="UP000433181"/>
    </source>
</evidence>
<evidence type="ECO:0000256" key="6">
    <source>
        <dbReference type="RuleBase" id="RU363041"/>
    </source>
</evidence>
<sequence length="252" mass="26442">MIFLAMLILGTIIGFVGAGGAGVTIALLVVGFHVPMHAALAVALASMIFTTLSGAYSHFREGEVVVKTGAVLGVGGMLGSFAGANVSLMLDEELVRYMTSYIMLLSAVLLYLKVYQSDWLNSLFHFPDHLLEGKKLYIYGMLAGTINGFISGAFGIGAAAFIQLTLLIIFGVPLIQAIGTCMMVILPISVAGGLGYLLQGQLDFSIFLQTLAGQFIGAYLGAKLTHLAPRPVLKFSIVAMSTAGGVILLFGV</sequence>
<keyword evidence="5 6" id="KW-0472">Membrane</keyword>
<keyword evidence="4 6" id="KW-1133">Transmembrane helix</keyword>
<accession>A0A6I2UIC1</accession>
<evidence type="ECO:0000256" key="1">
    <source>
        <dbReference type="ARBA" id="ARBA00004141"/>
    </source>
</evidence>
<feature type="transmembrane region" description="Helical" evidence="6">
    <location>
        <begin position="136"/>
        <end position="162"/>
    </location>
</feature>
<dbReference type="EMBL" id="VUNR01000024">
    <property type="protein sequence ID" value="MSU09459.1"/>
    <property type="molecule type" value="Genomic_DNA"/>
</dbReference>
<feature type="transmembrane region" description="Helical" evidence="6">
    <location>
        <begin position="94"/>
        <end position="115"/>
    </location>
</feature>
<keyword evidence="3 6" id="KW-0812">Transmembrane</keyword>
<feature type="transmembrane region" description="Helical" evidence="6">
    <location>
        <begin position="38"/>
        <end position="57"/>
    </location>
</feature>
<comment type="subcellular location">
    <subcellularLocation>
        <location evidence="6">Cell membrane</location>
        <topology evidence="6">Multi-pass membrane protein</topology>
    </subcellularLocation>
    <subcellularLocation>
        <location evidence="1">Membrane</location>
        <topology evidence="1">Multi-pass membrane protein</topology>
    </subcellularLocation>
</comment>
<organism evidence="7 8">
    <name type="scientific">Anaerovibrio slackiae</name>
    <dbReference type="NCBI Taxonomy" id="2652309"/>
    <lineage>
        <taxon>Bacteria</taxon>
        <taxon>Bacillati</taxon>
        <taxon>Bacillota</taxon>
        <taxon>Negativicutes</taxon>
        <taxon>Selenomonadales</taxon>
        <taxon>Selenomonadaceae</taxon>
        <taxon>Anaerovibrio</taxon>
    </lineage>
</organism>
<comment type="similarity">
    <text evidence="2 6">Belongs to the 4-toluene sulfonate uptake permease (TSUP) (TC 2.A.102) family.</text>
</comment>
<comment type="caution">
    <text evidence="7">The sequence shown here is derived from an EMBL/GenBank/DDBJ whole genome shotgun (WGS) entry which is preliminary data.</text>
</comment>
<feature type="transmembrane region" description="Helical" evidence="6">
    <location>
        <begin position="202"/>
        <end position="220"/>
    </location>
</feature>
<feature type="transmembrane region" description="Helical" evidence="6">
    <location>
        <begin position="168"/>
        <end position="190"/>
    </location>
</feature>
<protein>
    <recommendedName>
        <fullName evidence="6">Probable membrane transporter protein</fullName>
    </recommendedName>
</protein>
<dbReference type="Pfam" id="PF01925">
    <property type="entry name" value="TauE"/>
    <property type="match status" value="1"/>
</dbReference>
<proteinExistence type="inferred from homology"/>
<dbReference type="PANTHER" id="PTHR43701">
    <property type="entry name" value="MEMBRANE TRANSPORTER PROTEIN MJ0441-RELATED"/>
    <property type="match status" value="1"/>
</dbReference>
<dbReference type="Proteomes" id="UP000433181">
    <property type="component" value="Unassembled WGS sequence"/>
</dbReference>
<dbReference type="GO" id="GO:0005886">
    <property type="term" value="C:plasma membrane"/>
    <property type="evidence" value="ECO:0007669"/>
    <property type="project" value="UniProtKB-SubCell"/>
</dbReference>
<reference evidence="7 8" key="1">
    <citation type="submission" date="2019-08" db="EMBL/GenBank/DDBJ databases">
        <title>In-depth cultivation of the pig gut microbiome towards novel bacterial diversity and tailored functional studies.</title>
        <authorList>
            <person name="Wylensek D."/>
            <person name="Hitch T.C.A."/>
            <person name="Clavel T."/>
        </authorList>
    </citation>
    <scope>NUCLEOTIDE SEQUENCE [LARGE SCALE GENOMIC DNA]</scope>
    <source>
        <strain evidence="7 8">WCA-693-APC-5D-A</strain>
    </source>
</reference>
<evidence type="ECO:0000313" key="7">
    <source>
        <dbReference type="EMBL" id="MSU09459.1"/>
    </source>
</evidence>
<evidence type="ECO:0000256" key="2">
    <source>
        <dbReference type="ARBA" id="ARBA00009142"/>
    </source>
</evidence>
<dbReference type="InterPro" id="IPR051598">
    <property type="entry name" value="TSUP/Inactive_protease-like"/>
</dbReference>
<feature type="transmembrane region" description="Helical" evidence="6">
    <location>
        <begin position="7"/>
        <end position="32"/>
    </location>
</feature>